<accession>A0A4R8A6T9</accession>
<dbReference type="Proteomes" id="UP000294743">
    <property type="component" value="Unassembled WGS sequence"/>
</dbReference>
<name>A0A4R8A6T9_9FIRM</name>
<evidence type="ECO:0000259" key="2">
    <source>
        <dbReference type="Pfam" id="PF14018"/>
    </source>
</evidence>
<gene>
    <name evidence="3" type="ORF">EDD63_101107</name>
</gene>
<feature type="domain" description="DUF4234" evidence="2">
    <location>
        <begin position="6"/>
        <end position="39"/>
    </location>
</feature>
<dbReference type="RefSeq" id="WP_134167385.1">
    <property type="nucleotide sequence ID" value="NZ_SODD01000001.1"/>
</dbReference>
<keyword evidence="4" id="KW-1185">Reference proteome</keyword>
<evidence type="ECO:0000313" key="3">
    <source>
        <dbReference type="EMBL" id="TDW26392.1"/>
    </source>
</evidence>
<evidence type="ECO:0000313" key="4">
    <source>
        <dbReference type="Proteomes" id="UP000294743"/>
    </source>
</evidence>
<keyword evidence="1" id="KW-1133">Transmembrane helix</keyword>
<feature type="transmembrane region" description="Helical" evidence="1">
    <location>
        <begin position="7"/>
        <end position="26"/>
    </location>
</feature>
<evidence type="ECO:0000256" key="1">
    <source>
        <dbReference type="SAM" id="Phobius"/>
    </source>
</evidence>
<protein>
    <submittedName>
        <fullName evidence="3">Uncharacterized protein DUF4234</fullName>
    </submittedName>
</protein>
<dbReference type="EMBL" id="SODD01000001">
    <property type="protein sequence ID" value="TDW26392.1"/>
    <property type="molecule type" value="Genomic_DNA"/>
</dbReference>
<sequence length="118" mass="13427">MIRKKSIVTCVLLSIFTCGIYSFIWINSVTNDVAFLRKDSSYRSGGMVVLLTIITCGIYGYYWIYQTSKDIYYLEQDYGFRSSDNTVLNIILAIFTAYVVPLAIMQSSINNLIDATQN</sequence>
<reference evidence="3 4" key="1">
    <citation type="submission" date="2019-03" db="EMBL/GenBank/DDBJ databases">
        <title>Genomic Encyclopedia of Type Strains, Phase IV (KMG-IV): sequencing the most valuable type-strain genomes for metagenomic binning, comparative biology and taxonomic classification.</title>
        <authorList>
            <person name="Goeker M."/>
        </authorList>
    </citation>
    <scope>NUCLEOTIDE SEQUENCE [LARGE SCALE GENOMIC DNA]</scope>
    <source>
        <strain evidence="3 4">DSM 28867</strain>
    </source>
</reference>
<dbReference type="AlphaFoldDB" id="A0A4R8A6T9"/>
<organism evidence="3 4">
    <name type="scientific">Breznakia blatticola</name>
    <dbReference type="NCBI Taxonomy" id="1754012"/>
    <lineage>
        <taxon>Bacteria</taxon>
        <taxon>Bacillati</taxon>
        <taxon>Bacillota</taxon>
        <taxon>Erysipelotrichia</taxon>
        <taxon>Erysipelotrichales</taxon>
        <taxon>Erysipelotrichaceae</taxon>
        <taxon>Breznakia</taxon>
    </lineage>
</organism>
<keyword evidence="1" id="KW-0812">Transmembrane</keyword>
<dbReference type="InterPro" id="IPR025328">
    <property type="entry name" value="DUF4234"/>
</dbReference>
<feature type="transmembrane region" description="Helical" evidence="1">
    <location>
        <begin position="86"/>
        <end position="104"/>
    </location>
</feature>
<proteinExistence type="predicted"/>
<feature type="domain" description="DUF4234" evidence="2">
    <location>
        <begin position="44"/>
        <end position="102"/>
    </location>
</feature>
<comment type="caution">
    <text evidence="3">The sequence shown here is derived from an EMBL/GenBank/DDBJ whole genome shotgun (WGS) entry which is preliminary data.</text>
</comment>
<dbReference type="Pfam" id="PF14018">
    <property type="entry name" value="DUF4234"/>
    <property type="match status" value="2"/>
</dbReference>
<feature type="transmembrane region" description="Helical" evidence="1">
    <location>
        <begin position="46"/>
        <end position="65"/>
    </location>
</feature>
<keyword evidence="1" id="KW-0472">Membrane</keyword>
<dbReference type="OrthoDB" id="192868at2"/>